<comment type="function">
    <text evidence="1">Involved in the transposition of the insertion sequence.</text>
</comment>
<dbReference type="Pfam" id="PF13333">
    <property type="entry name" value="rve_2"/>
    <property type="match status" value="1"/>
</dbReference>
<evidence type="ECO:0000256" key="1">
    <source>
        <dbReference type="ARBA" id="ARBA00002286"/>
    </source>
</evidence>
<dbReference type="Pfam" id="PF13276">
    <property type="entry name" value="HTH_21"/>
    <property type="match status" value="1"/>
</dbReference>
<name>A0A2Z3RYU1_9MICO</name>
<dbReference type="Gene3D" id="3.30.420.10">
    <property type="entry name" value="Ribonuclease H-like superfamily/Ribonuclease H"/>
    <property type="match status" value="1"/>
</dbReference>
<protein>
    <submittedName>
        <fullName evidence="3">Integrase core domain protein</fullName>
    </submittedName>
</protein>
<dbReference type="KEGG" id="aum:AURMO_01265"/>
<reference evidence="3 4" key="1">
    <citation type="submission" date="2017-10" db="EMBL/GenBank/DDBJ databases">
        <title>Genome of an Actinobacterium that displays light-enhanced growth.</title>
        <authorList>
            <person name="Maresca J.A."/>
            <person name="Hempel P."/>
            <person name="Shevchenko O."/>
            <person name="Miller K.J."/>
            <person name="Hahn M.W."/>
        </authorList>
    </citation>
    <scope>NUCLEOTIDE SEQUENCE [LARGE SCALE GENOMIC DNA]</scope>
    <source>
        <strain evidence="3 4">MWH-Mo1</strain>
    </source>
</reference>
<dbReference type="GO" id="GO:0003676">
    <property type="term" value="F:nucleic acid binding"/>
    <property type="evidence" value="ECO:0007669"/>
    <property type="project" value="InterPro"/>
</dbReference>
<dbReference type="PROSITE" id="PS50994">
    <property type="entry name" value="INTEGRASE"/>
    <property type="match status" value="1"/>
</dbReference>
<dbReference type="GO" id="GO:0015074">
    <property type="term" value="P:DNA integration"/>
    <property type="evidence" value="ECO:0007669"/>
    <property type="project" value="InterPro"/>
</dbReference>
<dbReference type="Proteomes" id="UP000246894">
    <property type="component" value="Chromosome"/>
</dbReference>
<dbReference type="NCBIfam" id="NF033516">
    <property type="entry name" value="transpos_IS3"/>
    <property type="match status" value="1"/>
</dbReference>
<evidence type="ECO:0000259" key="2">
    <source>
        <dbReference type="PROSITE" id="PS50994"/>
    </source>
</evidence>
<dbReference type="Pfam" id="PF00665">
    <property type="entry name" value="rve"/>
    <property type="match status" value="1"/>
</dbReference>
<dbReference type="SUPFAM" id="SSF53098">
    <property type="entry name" value="Ribonuclease H-like"/>
    <property type="match status" value="1"/>
</dbReference>
<sequence length="283" mass="33040">MISSLKSDHALDDLLAAAQMARSTYYYHLARLDAPDRHAFLKAVIVTVFFAKKRRYGHRRIWLHLTQHGWQVGKKLVYKLMKQLGLKSKVRIKRKYNSYQGTISHIAANHLNREFDATAPNQKWVSDVSEFRVGNQKVYLSAIYDLFDHAIVSFKTGTSPNTGLTSRSLKDAFEREQPAAGLLVHTDQGFHYQHHSWRELLEEHGAIQSMSRKANCYDNALIENFFGHLKTEMFHGERFNTVNELIEEIEEYIDWYNRDRLQERLKGMTPMQYRNHALQLEAA</sequence>
<gene>
    <name evidence="3" type="ORF">AURMO_01265</name>
</gene>
<evidence type="ECO:0000313" key="3">
    <source>
        <dbReference type="EMBL" id="AWR21857.1"/>
    </source>
</evidence>
<dbReference type="InterPro" id="IPR001584">
    <property type="entry name" value="Integrase_cat-core"/>
</dbReference>
<accession>A0A2Z3RYU1</accession>
<evidence type="ECO:0000313" key="4">
    <source>
        <dbReference type="Proteomes" id="UP000246894"/>
    </source>
</evidence>
<proteinExistence type="predicted"/>
<dbReference type="PANTHER" id="PTHR46889:SF4">
    <property type="entry name" value="TRANSPOSASE INSO FOR INSERTION SEQUENCE ELEMENT IS911B-RELATED"/>
    <property type="match status" value="1"/>
</dbReference>
<dbReference type="InterPro" id="IPR012337">
    <property type="entry name" value="RNaseH-like_sf"/>
</dbReference>
<dbReference type="AlphaFoldDB" id="A0A2Z3RYU1"/>
<dbReference type="EMBL" id="CP023994">
    <property type="protein sequence ID" value="AWR21857.1"/>
    <property type="molecule type" value="Genomic_DNA"/>
</dbReference>
<dbReference type="PANTHER" id="PTHR46889">
    <property type="entry name" value="TRANSPOSASE INSF FOR INSERTION SEQUENCE IS3B-RELATED"/>
    <property type="match status" value="1"/>
</dbReference>
<dbReference type="InterPro" id="IPR048020">
    <property type="entry name" value="Transpos_IS3"/>
</dbReference>
<keyword evidence="4" id="KW-1185">Reference proteome</keyword>
<dbReference type="InterPro" id="IPR025948">
    <property type="entry name" value="HTH-like_dom"/>
</dbReference>
<feature type="domain" description="Integrase catalytic" evidence="2">
    <location>
        <begin position="116"/>
        <end position="278"/>
    </location>
</feature>
<dbReference type="InterPro" id="IPR036397">
    <property type="entry name" value="RNaseH_sf"/>
</dbReference>
<dbReference type="InterPro" id="IPR050900">
    <property type="entry name" value="Transposase_IS3/IS150/IS904"/>
</dbReference>
<organism evidence="3 4">
    <name type="scientific">Aurantimicrobium photophilum</name>
    <dbReference type="NCBI Taxonomy" id="1987356"/>
    <lineage>
        <taxon>Bacteria</taxon>
        <taxon>Bacillati</taxon>
        <taxon>Actinomycetota</taxon>
        <taxon>Actinomycetes</taxon>
        <taxon>Micrococcales</taxon>
        <taxon>Microbacteriaceae</taxon>
        <taxon>Aurantimicrobium</taxon>
    </lineage>
</organism>